<organism evidence="1 2">
    <name type="scientific">Clunio marinus</name>
    <dbReference type="NCBI Taxonomy" id="568069"/>
    <lineage>
        <taxon>Eukaryota</taxon>
        <taxon>Metazoa</taxon>
        <taxon>Ecdysozoa</taxon>
        <taxon>Arthropoda</taxon>
        <taxon>Hexapoda</taxon>
        <taxon>Insecta</taxon>
        <taxon>Pterygota</taxon>
        <taxon>Neoptera</taxon>
        <taxon>Endopterygota</taxon>
        <taxon>Diptera</taxon>
        <taxon>Nematocera</taxon>
        <taxon>Chironomoidea</taxon>
        <taxon>Chironomidae</taxon>
        <taxon>Clunio</taxon>
    </lineage>
</organism>
<sequence length="72" mass="8489">MRDEKHSTSCGTIFILWILSRLKSLIKFRSNLESLLEQHGNLPKTSLQMNEPLCRHRNSVTENHDFKKNLPR</sequence>
<keyword evidence="2" id="KW-1185">Reference proteome</keyword>
<dbReference type="EMBL" id="CVRI01000050">
    <property type="protein sequence ID" value="CRK99423.1"/>
    <property type="molecule type" value="Genomic_DNA"/>
</dbReference>
<proteinExistence type="predicted"/>
<dbReference type="Proteomes" id="UP000183832">
    <property type="component" value="Unassembled WGS sequence"/>
</dbReference>
<dbReference type="AlphaFoldDB" id="A0A1J1IGN2"/>
<evidence type="ECO:0000313" key="1">
    <source>
        <dbReference type="EMBL" id="CRK99423.1"/>
    </source>
</evidence>
<accession>A0A1J1IGN2</accession>
<reference evidence="1 2" key="1">
    <citation type="submission" date="2015-04" db="EMBL/GenBank/DDBJ databases">
        <authorList>
            <person name="Syromyatnikov M.Y."/>
            <person name="Popov V.N."/>
        </authorList>
    </citation>
    <scope>NUCLEOTIDE SEQUENCE [LARGE SCALE GENOMIC DNA]</scope>
</reference>
<evidence type="ECO:0000313" key="2">
    <source>
        <dbReference type="Proteomes" id="UP000183832"/>
    </source>
</evidence>
<name>A0A1J1IGN2_9DIPT</name>
<gene>
    <name evidence="1" type="ORF">CLUMA_CG012740</name>
</gene>
<protein>
    <submittedName>
        <fullName evidence="1">CLUMA_CG012740, isoform A</fullName>
    </submittedName>
</protein>